<dbReference type="CDD" id="cd03411">
    <property type="entry name" value="Ferrochelatase_N"/>
    <property type="match status" value="1"/>
</dbReference>
<evidence type="ECO:0000256" key="1">
    <source>
        <dbReference type="RuleBase" id="RU004185"/>
    </source>
</evidence>
<dbReference type="Proteomes" id="UP001589619">
    <property type="component" value="Unassembled WGS sequence"/>
</dbReference>
<sequence>MKAVLMMAYCSLTSIDDIAAFYTHLHHGRRPSPEALAEAAARYKSLGAADPLGTVTARQARSLERRLRQRCGEAIPVYTAMRHTAPFVEETVRQLVSDGVTQLFVLPMTPLYSKSGVGGYYRSVLEAREAQKDGFDTTLIAGWHLHQGYVQAIASRLTDAMNWLSAAGRERAAVLFTTHSKPGLPSPNRDYIQAYAELADAVACQAGVSSYSLNYRSGGPSPQVWLGPDVRDRMTEAARAGATAVVVCDLLTIAENIEVVTDCRTDCMLQAEQLGLEFVSAAFPNDSDDFMTALEDIVVSRLLIAASPVG</sequence>
<dbReference type="PANTHER" id="PTHR11108">
    <property type="entry name" value="FERROCHELATASE"/>
    <property type="match status" value="1"/>
</dbReference>
<evidence type="ECO:0000313" key="2">
    <source>
        <dbReference type="EMBL" id="MFB9750710.1"/>
    </source>
</evidence>
<name>A0ABV5VRA9_9BACL</name>
<protein>
    <submittedName>
        <fullName evidence="2">Ferrochelatase</fullName>
    </submittedName>
</protein>
<gene>
    <name evidence="2" type="primary">hemH</name>
    <name evidence="2" type="ORF">ACFFNY_03910</name>
</gene>
<dbReference type="InterPro" id="IPR033659">
    <property type="entry name" value="Ferrochelatase_N"/>
</dbReference>
<dbReference type="NCBIfam" id="TIGR00109">
    <property type="entry name" value="hemH"/>
    <property type="match status" value="1"/>
</dbReference>
<comment type="caution">
    <text evidence="2">The sequence shown here is derived from an EMBL/GenBank/DDBJ whole genome shotgun (WGS) entry which is preliminary data.</text>
</comment>
<organism evidence="2 3">
    <name type="scientific">Paenibacillus hodogayensis</name>
    <dbReference type="NCBI Taxonomy" id="279208"/>
    <lineage>
        <taxon>Bacteria</taxon>
        <taxon>Bacillati</taxon>
        <taxon>Bacillota</taxon>
        <taxon>Bacilli</taxon>
        <taxon>Bacillales</taxon>
        <taxon>Paenibacillaceae</taxon>
        <taxon>Paenibacillus</taxon>
    </lineage>
</organism>
<dbReference type="Pfam" id="PF00762">
    <property type="entry name" value="Ferrochelatase"/>
    <property type="match status" value="1"/>
</dbReference>
<keyword evidence="3" id="KW-1185">Reference proteome</keyword>
<dbReference type="PANTHER" id="PTHR11108:SF1">
    <property type="entry name" value="FERROCHELATASE, MITOCHONDRIAL"/>
    <property type="match status" value="1"/>
</dbReference>
<dbReference type="Gene3D" id="3.40.50.1400">
    <property type="match status" value="2"/>
</dbReference>
<evidence type="ECO:0000313" key="3">
    <source>
        <dbReference type="Proteomes" id="UP001589619"/>
    </source>
</evidence>
<proteinExistence type="inferred from homology"/>
<reference evidence="2 3" key="1">
    <citation type="submission" date="2024-09" db="EMBL/GenBank/DDBJ databases">
        <authorList>
            <person name="Sun Q."/>
            <person name="Mori K."/>
        </authorList>
    </citation>
    <scope>NUCLEOTIDE SEQUENCE [LARGE SCALE GENOMIC DNA]</scope>
    <source>
        <strain evidence="2 3">JCM 12520</strain>
    </source>
</reference>
<dbReference type="SUPFAM" id="SSF53800">
    <property type="entry name" value="Chelatase"/>
    <property type="match status" value="1"/>
</dbReference>
<dbReference type="InterPro" id="IPR001015">
    <property type="entry name" value="Ferrochelatase"/>
</dbReference>
<accession>A0ABV5VRA9</accession>
<dbReference type="EMBL" id="JBHMAG010000004">
    <property type="protein sequence ID" value="MFB9750710.1"/>
    <property type="molecule type" value="Genomic_DNA"/>
</dbReference>
<comment type="similarity">
    <text evidence="1">Belongs to the ferrochelatase family.</text>
</comment>
<dbReference type="RefSeq" id="WP_344904804.1">
    <property type="nucleotide sequence ID" value="NZ_BAAAYO010000002.1"/>
</dbReference>